<feature type="coiled-coil region" evidence="1">
    <location>
        <begin position="69"/>
        <end position="121"/>
    </location>
</feature>
<evidence type="ECO:0000256" key="1">
    <source>
        <dbReference type="SAM" id="Coils"/>
    </source>
</evidence>
<evidence type="ECO:0000256" key="2">
    <source>
        <dbReference type="SAM" id="MobiDB-lite"/>
    </source>
</evidence>
<reference evidence="3 4" key="1">
    <citation type="submission" date="2017-12" db="EMBL/GenBank/DDBJ databases">
        <title>Integrating genomic resources of turbot (Scophthalmus maximus) in depth evaluation of genetic and physical mapping variation across individuals.</title>
        <authorList>
            <person name="Martinez P."/>
        </authorList>
    </citation>
    <scope>NUCLEOTIDE SEQUENCE [LARGE SCALE GENOMIC DNA]</scope>
</reference>
<gene>
    <name evidence="3" type="ORF">SMAX5B_015300</name>
</gene>
<organism evidence="3 4">
    <name type="scientific">Scophthalmus maximus</name>
    <name type="common">Turbot</name>
    <name type="synonym">Psetta maxima</name>
    <dbReference type="NCBI Taxonomy" id="52904"/>
    <lineage>
        <taxon>Eukaryota</taxon>
        <taxon>Metazoa</taxon>
        <taxon>Chordata</taxon>
        <taxon>Craniata</taxon>
        <taxon>Vertebrata</taxon>
        <taxon>Euteleostomi</taxon>
        <taxon>Actinopterygii</taxon>
        <taxon>Neopterygii</taxon>
        <taxon>Teleostei</taxon>
        <taxon>Neoteleostei</taxon>
        <taxon>Acanthomorphata</taxon>
        <taxon>Carangaria</taxon>
        <taxon>Pleuronectiformes</taxon>
        <taxon>Pleuronectoidei</taxon>
        <taxon>Scophthalmidae</taxon>
        <taxon>Scophthalmus</taxon>
    </lineage>
</organism>
<sequence>MHPRSKILQQARDSNRDRPQSATPQRPGRKDRQQDNSQSSVRWGFQGDRMLQNPRTYVITPKAEQDPHLQRMVEELQLERERNKTLQEELDRVTASCRKDRRRYEADIVTVRQQVKNVQDEVVKLHSLANSLPEAKPVETEVPKEIPAKKRSSTLRGVQHFLGLRKPQR</sequence>
<evidence type="ECO:0000313" key="4">
    <source>
        <dbReference type="Proteomes" id="UP000246464"/>
    </source>
</evidence>
<dbReference type="EMBL" id="CP026256">
    <property type="protein sequence ID" value="AWP13695.1"/>
    <property type="molecule type" value="Genomic_DNA"/>
</dbReference>
<evidence type="ECO:0000313" key="3">
    <source>
        <dbReference type="EMBL" id="AWP13695.1"/>
    </source>
</evidence>
<name>A0A2U9CAU9_SCOMX</name>
<proteinExistence type="predicted"/>
<protein>
    <submittedName>
        <fullName evidence="3">Uncharacterized protein</fullName>
    </submittedName>
</protein>
<accession>A0A2U9CAU9</accession>
<dbReference type="AlphaFoldDB" id="A0A2U9CAU9"/>
<keyword evidence="4" id="KW-1185">Reference proteome</keyword>
<dbReference type="Proteomes" id="UP000246464">
    <property type="component" value="Chromosome 14"/>
</dbReference>
<feature type="region of interest" description="Disordered" evidence="2">
    <location>
        <begin position="1"/>
        <end position="52"/>
    </location>
</feature>
<keyword evidence="1" id="KW-0175">Coiled coil</keyword>